<organism evidence="1 2">
    <name type="scientific">Kroppenstedtia guangzhouensis</name>
    <dbReference type="NCBI Taxonomy" id="1274356"/>
    <lineage>
        <taxon>Bacteria</taxon>
        <taxon>Bacillati</taxon>
        <taxon>Bacillota</taxon>
        <taxon>Bacilli</taxon>
        <taxon>Bacillales</taxon>
        <taxon>Thermoactinomycetaceae</taxon>
        <taxon>Kroppenstedtia</taxon>
    </lineage>
</organism>
<accession>A0ABQ1H2I2</accession>
<comment type="caution">
    <text evidence="1">The sequence shown here is derived from an EMBL/GenBank/DDBJ whole genome shotgun (WGS) entry which is preliminary data.</text>
</comment>
<protein>
    <submittedName>
        <fullName evidence="1">Uncharacterized protein</fullName>
    </submittedName>
</protein>
<name>A0ABQ1H2I2_9BACL</name>
<dbReference type="EMBL" id="BMEX01000021">
    <property type="protein sequence ID" value="GGA56568.1"/>
    <property type="molecule type" value="Genomic_DNA"/>
</dbReference>
<dbReference type="Proteomes" id="UP000617979">
    <property type="component" value="Unassembled WGS sequence"/>
</dbReference>
<dbReference type="RefSeq" id="WP_188433539.1">
    <property type="nucleotide sequence ID" value="NZ_BMEX01000021.1"/>
</dbReference>
<evidence type="ECO:0000313" key="2">
    <source>
        <dbReference type="Proteomes" id="UP000617979"/>
    </source>
</evidence>
<keyword evidence="2" id="KW-1185">Reference proteome</keyword>
<sequence>MNGSFLNACRVLYLEIVEKDPGVRTEAEIDFVYHFVMLPRIQQILENEK</sequence>
<evidence type="ECO:0000313" key="1">
    <source>
        <dbReference type="EMBL" id="GGA56568.1"/>
    </source>
</evidence>
<gene>
    <name evidence="1" type="ORF">GCM10007416_32220</name>
</gene>
<proteinExistence type="predicted"/>
<reference evidence="2" key="1">
    <citation type="journal article" date="2019" name="Int. J. Syst. Evol. Microbiol.">
        <title>The Global Catalogue of Microorganisms (GCM) 10K type strain sequencing project: providing services to taxonomists for standard genome sequencing and annotation.</title>
        <authorList>
            <consortium name="The Broad Institute Genomics Platform"/>
            <consortium name="The Broad Institute Genome Sequencing Center for Infectious Disease"/>
            <person name="Wu L."/>
            <person name="Ma J."/>
        </authorList>
    </citation>
    <scope>NUCLEOTIDE SEQUENCE [LARGE SCALE GENOMIC DNA]</scope>
    <source>
        <strain evidence="2">CGMCC 1.12404</strain>
    </source>
</reference>